<dbReference type="GO" id="GO:0004750">
    <property type="term" value="F:D-ribulose-phosphate 3-epimerase activity"/>
    <property type="evidence" value="ECO:0007669"/>
    <property type="project" value="UniProtKB-UniRule"/>
</dbReference>
<reference evidence="15" key="2">
    <citation type="journal article" date="2021" name="PeerJ">
        <title>Extensive microbial diversity within the chicken gut microbiome revealed by metagenomics and culture.</title>
        <authorList>
            <person name="Gilroy R."/>
            <person name="Ravi A."/>
            <person name="Getino M."/>
            <person name="Pursley I."/>
            <person name="Horton D.L."/>
            <person name="Alikhan N.F."/>
            <person name="Baker D."/>
            <person name="Gharbi K."/>
            <person name="Hall N."/>
            <person name="Watson M."/>
            <person name="Adriaenssens E.M."/>
            <person name="Foster-Nyarko E."/>
            <person name="Jarju S."/>
            <person name="Secka A."/>
            <person name="Antonio M."/>
            <person name="Oren A."/>
            <person name="Chaudhuri R.R."/>
            <person name="La Ragione R."/>
            <person name="Hildebrand F."/>
            <person name="Pallen M.J."/>
        </authorList>
    </citation>
    <scope>NUCLEOTIDE SEQUENCE</scope>
    <source>
        <strain evidence="15">ChiHjej12B11-7776</strain>
    </source>
</reference>
<evidence type="ECO:0000256" key="5">
    <source>
        <dbReference type="ARBA" id="ARBA00001954"/>
    </source>
</evidence>
<organism evidence="15 16">
    <name type="scientific">Candidatus Fimimonas merdipullorum</name>
    <dbReference type="NCBI Taxonomy" id="2840822"/>
    <lineage>
        <taxon>Bacteria</taxon>
        <taxon>Pseudomonadati</taxon>
        <taxon>Myxococcota</taxon>
        <taxon>Myxococcia</taxon>
        <taxon>Myxococcales</taxon>
        <taxon>Cystobacterineae</taxon>
        <taxon>Myxococcaceae</taxon>
        <taxon>Myxococcaceae incertae sedis</taxon>
        <taxon>Candidatus Fimimonas</taxon>
    </lineage>
</organism>
<dbReference type="GO" id="GO:0046872">
    <property type="term" value="F:metal ion binding"/>
    <property type="evidence" value="ECO:0007669"/>
    <property type="project" value="UniProtKB-UniRule"/>
</dbReference>
<feature type="binding site" evidence="10 13">
    <location>
        <position position="67"/>
    </location>
    <ligand>
        <name>a divalent metal cation</name>
        <dbReference type="ChEBI" id="CHEBI:60240"/>
    </ligand>
</feature>
<dbReference type="EC" id="5.1.3.1" evidence="7 10"/>
<evidence type="ECO:0000313" key="16">
    <source>
        <dbReference type="Proteomes" id="UP000886852"/>
    </source>
</evidence>
<comment type="function">
    <text evidence="10">Catalyzes the reversible epimerization of D-ribulose 5-phosphate to D-xylulose 5-phosphate.</text>
</comment>
<evidence type="ECO:0000256" key="9">
    <source>
        <dbReference type="ARBA" id="ARBA00023235"/>
    </source>
</evidence>
<feature type="active site" description="Proton donor" evidence="10 12">
    <location>
        <position position="172"/>
    </location>
</feature>
<dbReference type="InterPro" id="IPR011060">
    <property type="entry name" value="RibuloseP-bd_barrel"/>
</dbReference>
<feature type="binding site" evidence="10 14">
    <location>
        <begin position="194"/>
        <end position="195"/>
    </location>
    <ligand>
        <name>substrate</name>
    </ligand>
</feature>
<evidence type="ECO:0000256" key="4">
    <source>
        <dbReference type="ARBA" id="ARBA00001947"/>
    </source>
</evidence>
<evidence type="ECO:0000256" key="8">
    <source>
        <dbReference type="ARBA" id="ARBA00022723"/>
    </source>
</evidence>
<keyword evidence="9 10" id="KW-0413">Isomerase</keyword>
<evidence type="ECO:0000256" key="1">
    <source>
        <dbReference type="ARBA" id="ARBA00001782"/>
    </source>
</evidence>
<evidence type="ECO:0000256" key="2">
    <source>
        <dbReference type="ARBA" id="ARBA00001936"/>
    </source>
</evidence>
<evidence type="ECO:0000256" key="6">
    <source>
        <dbReference type="ARBA" id="ARBA00009541"/>
    </source>
</evidence>
<dbReference type="Pfam" id="PF00834">
    <property type="entry name" value="Ribul_P_3_epim"/>
    <property type="match status" value="1"/>
</dbReference>
<comment type="cofactor">
    <cofactor evidence="3">
        <name>Co(2+)</name>
        <dbReference type="ChEBI" id="CHEBI:48828"/>
    </cofactor>
</comment>
<feature type="active site" description="Proton acceptor" evidence="10 12">
    <location>
        <position position="36"/>
    </location>
</feature>
<comment type="cofactor">
    <cofactor evidence="5">
        <name>Fe(2+)</name>
        <dbReference type="ChEBI" id="CHEBI:29033"/>
    </cofactor>
</comment>
<dbReference type="CDD" id="cd00429">
    <property type="entry name" value="RPE"/>
    <property type="match status" value="1"/>
</dbReference>
<evidence type="ECO:0000256" key="11">
    <source>
        <dbReference type="PIRNR" id="PIRNR001461"/>
    </source>
</evidence>
<dbReference type="HAMAP" id="MF_02227">
    <property type="entry name" value="RPE"/>
    <property type="match status" value="1"/>
</dbReference>
<name>A0A9D1MWS4_9BACT</name>
<keyword evidence="8 10" id="KW-0479">Metal-binding</keyword>
<dbReference type="Gene3D" id="3.20.20.70">
    <property type="entry name" value="Aldolase class I"/>
    <property type="match status" value="1"/>
</dbReference>
<dbReference type="Proteomes" id="UP000886852">
    <property type="component" value="Unassembled WGS sequence"/>
</dbReference>
<feature type="binding site" evidence="10 13">
    <location>
        <position position="36"/>
    </location>
    <ligand>
        <name>a divalent metal cation</name>
        <dbReference type="ChEBI" id="CHEBI:60240"/>
    </ligand>
</feature>
<dbReference type="GO" id="GO:0006098">
    <property type="term" value="P:pentose-phosphate shunt"/>
    <property type="evidence" value="ECO:0007669"/>
    <property type="project" value="UniProtKB-UniRule"/>
</dbReference>
<comment type="cofactor">
    <cofactor evidence="4">
        <name>Zn(2+)</name>
        <dbReference type="ChEBI" id="CHEBI:29105"/>
    </cofactor>
</comment>
<evidence type="ECO:0000256" key="3">
    <source>
        <dbReference type="ARBA" id="ARBA00001941"/>
    </source>
</evidence>
<comment type="cofactor">
    <cofactor evidence="10 13">
        <name>a divalent metal cation</name>
        <dbReference type="ChEBI" id="CHEBI:60240"/>
    </cofactor>
    <text evidence="10 13">Binds 1 divalent metal cation per subunit.</text>
</comment>
<evidence type="ECO:0000313" key="15">
    <source>
        <dbReference type="EMBL" id="HIU90711.1"/>
    </source>
</evidence>
<accession>A0A9D1MWS4</accession>
<keyword evidence="13" id="KW-0170">Cobalt</keyword>
<feature type="binding site" evidence="10 14">
    <location>
        <begin position="143"/>
        <end position="146"/>
    </location>
    <ligand>
        <name>substrate</name>
    </ligand>
</feature>
<dbReference type="EMBL" id="DVOC01000028">
    <property type="protein sequence ID" value="HIU90711.1"/>
    <property type="molecule type" value="Genomic_DNA"/>
</dbReference>
<dbReference type="GO" id="GO:0019323">
    <property type="term" value="P:pentose catabolic process"/>
    <property type="evidence" value="ECO:0007669"/>
    <property type="project" value="UniProtKB-UniRule"/>
</dbReference>
<comment type="caution">
    <text evidence="15">The sequence shown here is derived from an EMBL/GenBank/DDBJ whole genome shotgun (WGS) entry which is preliminary data.</text>
</comment>
<evidence type="ECO:0000256" key="14">
    <source>
        <dbReference type="PIRSR" id="PIRSR001461-3"/>
    </source>
</evidence>
<dbReference type="NCBIfam" id="TIGR01163">
    <property type="entry name" value="rpe"/>
    <property type="match status" value="1"/>
</dbReference>
<feature type="binding site" evidence="10 13">
    <location>
        <position position="34"/>
    </location>
    <ligand>
        <name>a divalent metal cation</name>
        <dbReference type="ChEBI" id="CHEBI:60240"/>
    </ligand>
</feature>
<dbReference type="GO" id="GO:0005737">
    <property type="term" value="C:cytoplasm"/>
    <property type="evidence" value="ECO:0007669"/>
    <property type="project" value="UniProtKB-ARBA"/>
</dbReference>
<feature type="binding site" evidence="10 13">
    <location>
        <position position="172"/>
    </location>
    <ligand>
        <name>a divalent metal cation</name>
        <dbReference type="ChEBI" id="CHEBI:60240"/>
    </ligand>
</feature>
<dbReference type="PANTHER" id="PTHR11749">
    <property type="entry name" value="RIBULOSE-5-PHOSPHATE-3-EPIMERASE"/>
    <property type="match status" value="1"/>
</dbReference>
<keyword evidence="13" id="KW-0464">Manganese</keyword>
<proteinExistence type="inferred from homology"/>
<evidence type="ECO:0000256" key="12">
    <source>
        <dbReference type="PIRSR" id="PIRSR001461-1"/>
    </source>
</evidence>
<comment type="catalytic activity">
    <reaction evidence="1 10 11">
        <text>D-ribulose 5-phosphate = D-xylulose 5-phosphate</text>
        <dbReference type="Rhea" id="RHEA:13677"/>
        <dbReference type="ChEBI" id="CHEBI:57737"/>
        <dbReference type="ChEBI" id="CHEBI:58121"/>
        <dbReference type="EC" id="5.1.3.1"/>
    </reaction>
</comment>
<dbReference type="NCBIfam" id="NF004076">
    <property type="entry name" value="PRK05581.1-4"/>
    <property type="match status" value="1"/>
</dbReference>
<dbReference type="InterPro" id="IPR000056">
    <property type="entry name" value="Ribul_P_3_epim-like"/>
</dbReference>
<evidence type="ECO:0000256" key="7">
    <source>
        <dbReference type="ARBA" id="ARBA00013188"/>
    </source>
</evidence>
<feature type="binding site" evidence="10 14">
    <location>
        <position position="9"/>
    </location>
    <ligand>
        <name>substrate</name>
    </ligand>
</feature>
<keyword evidence="10 11" id="KW-0119">Carbohydrate metabolism</keyword>
<dbReference type="PIRSF" id="PIRSF001461">
    <property type="entry name" value="RPE"/>
    <property type="match status" value="1"/>
</dbReference>
<evidence type="ECO:0000256" key="13">
    <source>
        <dbReference type="PIRSR" id="PIRSR001461-2"/>
    </source>
</evidence>
<comment type="cofactor">
    <cofactor evidence="2">
        <name>Mn(2+)</name>
        <dbReference type="ChEBI" id="CHEBI:29035"/>
    </cofactor>
</comment>
<dbReference type="InterPro" id="IPR026019">
    <property type="entry name" value="Ribul_P_3_epim"/>
</dbReference>
<sequence>MRKILISPSILNADFAKLGEQCLALQQSGADWIHCDVMDGVFVPNISFGLPVVEGVYKSVDIPLDVHLMIRDPLPYVEKFVNAGAKIVTFHAESQCDGAKVCREIHRLGATCGVSVKPNTPLEKVKDLLEMADMILIMSVEPGFGGQSYIALSTEKIALARKLFPDKLIQVDGGINAHTAAQAVKAGADVLVVGSALLNAADKKGFIAALKALG</sequence>
<dbReference type="AlphaFoldDB" id="A0A9D1MWS4"/>
<feature type="binding site" evidence="14">
    <location>
        <position position="174"/>
    </location>
    <ligand>
        <name>substrate</name>
    </ligand>
</feature>
<comment type="similarity">
    <text evidence="6 10 11">Belongs to the ribulose-phosphate 3-epimerase family.</text>
</comment>
<dbReference type="FunFam" id="3.20.20.70:FF:000004">
    <property type="entry name" value="Ribulose-phosphate 3-epimerase"/>
    <property type="match status" value="1"/>
</dbReference>
<reference evidence="15" key="1">
    <citation type="submission" date="2020-10" db="EMBL/GenBank/DDBJ databases">
        <authorList>
            <person name="Gilroy R."/>
        </authorList>
    </citation>
    <scope>NUCLEOTIDE SEQUENCE</scope>
    <source>
        <strain evidence="15">ChiHjej12B11-7776</strain>
    </source>
</reference>
<keyword evidence="13" id="KW-0862">Zinc</keyword>
<feature type="binding site" evidence="10">
    <location>
        <begin position="172"/>
        <end position="174"/>
    </location>
    <ligand>
        <name>substrate</name>
    </ligand>
</feature>
<dbReference type="InterPro" id="IPR013785">
    <property type="entry name" value="Aldolase_TIM"/>
</dbReference>
<comment type="pathway">
    <text evidence="10">Carbohydrate degradation.</text>
</comment>
<protein>
    <recommendedName>
        <fullName evidence="7 10">Ribulose-phosphate 3-epimerase</fullName>
        <ecNumber evidence="7 10">5.1.3.1</ecNumber>
    </recommendedName>
</protein>
<gene>
    <name evidence="10 15" type="primary">rpe</name>
    <name evidence="15" type="ORF">IAC72_01665</name>
</gene>
<evidence type="ECO:0000256" key="10">
    <source>
        <dbReference type="HAMAP-Rule" id="MF_02227"/>
    </source>
</evidence>
<feature type="binding site" evidence="10 14">
    <location>
        <position position="67"/>
    </location>
    <ligand>
        <name>substrate</name>
    </ligand>
</feature>
<dbReference type="SUPFAM" id="SSF51366">
    <property type="entry name" value="Ribulose-phoshate binding barrel"/>
    <property type="match status" value="1"/>
</dbReference>